<organism evidence="5 6">
    <name type="scientific">Bos mutus</name>
    <name type="common">wild yak</name>
    <dbReference type="NCBI Taxonomy" id="72004"/>
    <lineage>
        <taxon>Eukaryota</taxon>
        <taxon>Metazoa</taxon>
        <taxon>Chordata</taxon>
        <taxon>Craniata</taxon>
        <taxon>Vertebrata</taxon>
        <taxon>Euteleostomi</taxon>
        <taxon>Mammalia</taxon>
        <taxon>Eutheria</taxon>
        <taxon>Laurasiatheria</taxon>
        <taxon>Artiodactyla</taxon>
        <taxon>Ruminantia</taxon>
        <taxon>Pecora</taxon>
        <taxon>Bovidae</taxon>
        <taxon>Bovinae</taxon>
        <taxon>Bos</taxon>
    </lineage>
</organism>
<evidence type="ECO:0000313" key="6">
    <source>
        <dbReference type="Proteomes" id="UP000322234"/>
    </source>
</evidence>
<dbReference type="Pfam" id="PF05221">
    <property type="entry name" value="AdoHcyase"/>
    <property type="match status" value="1"/>
</dbReference>
<dbReference type="GO" id="GO:0004013">
    <property type="term" value="F:adenosylhomocysteinase activity"/>
    <property type="evidence" value="ECO:0007669"/>
    <property type="project" value="UniProtKB-EC"/>
</dbReference>
<evidence type="ECO:0000313" key="5">
    <source>
        <dbReference type="EMBL" id="MXQ97851.1"/>
    </source>
</evidence>
<accession>A0A6B0S7S6</accession>
<protein>
    <submittedName>
        <fullName evidence="5">Uncharacterized protein</fullName>
    </submittedName>
</protein>
<dbReference type="GO" id="GO:0033353">
    <property type="term" value="P:S-adenosylmethionine cycle"/>
    <property type="evidence" value="ECO:0007669"/>
    <property type="project" value="TreeGrafter"/>
</dbReference>
<dbReference type="EMBL" id="VBQZ03000204">
    <property type="protein sequence ID" value="MXQ97851.1"/>
    <property type="molecule type" value="Genomic_DNA"/>
</dbReference>
<dbReference type="Gene3D" id="3.40.50.1480">
    <property type="entry name" value="Adenosylhomocysteinase-like"/>
    <property type="match status" value="2"/>
</dbReference>
<comment type="catalytic activity">
    <reaction evidence="3">
        <text>S-adenosyl-L-homocysteine + H2O = L-homocysteine + adenosine</text>
        <dbReference type="Rhea" id="RHEA:21708"/>
        <dbReference type="ChEBI" id="CHEBI:15377"/>
        <dbReference type="ChEBI" id="CHEBI:16335"/>
        <dbReference type="ChEBI" id="CHEBI:57856"/>
        <dbReference type="ChEBI" id="CHEBI:58199"/>
        <dbReference type="EC" id="3.13.2.1"/>
    </reaction>
    <physiologicalReaction direction="left-to-right" evidence="3">
        <dbReference type="Rhea" id="RHEA:21709"/>
    </physiologicalReaction>
</comment>
<dbReference type="InterPro" id="IPR042172">
    <property type="entry name" value="Adenosylhomocyst_ase-like_sf"/>
</dbReference>
<reference evidence="5" key="1">
    <citation type="submission" date="2019-10" db="EMBL/GenBank/DDBJ databases">
        <title>The sequence and de novo assembly of the wild yak genome.</title>
        <authorList>
            <person name="Liu Y."/>
        </authorList>
    </citation>
    <scope>NUCLEOTIDE SEQUENCE [LARGE SCALE GENOMIC DNA]</scope>
    <source>
        <strain evidence="5">WY2019</strain>
    </source>
</reference>
<dbReference type="GO" id="GO:0005829">
    <property type="term" value="C:cytosol"/>
    <property type="evidence" value="ECO:0007669"/>
    <property type="project" value="TreeGrafter"/>
</dbReference>
<sequence>METAVFISVFIETLVTLCVEVQWSSYNYLLHPGPCSSWKGERDEEYLWCIEQTLYFKDRWLSMILDDSGTSPTSFTPSTRSSCPRHLQRDHNRGPQLAHRVLKVPAINGNDSITENTLDNLSGCQEPLIDGIKGTADDDYGGGSRLWQCGQGLCPGPEGVWGHVIIMESYTINTL</sequence>
<feature type="chain" id="PRO_5025657914" evidence="4">
    <location>
        <begin position="19"/>
        <end position="175"/>
    </location>
</feature>
<feature type="signal peptide" evidence="4">
    <location>
        <begin position="1"/>
        <end position="18"/>
    </location>
</feature>
<dbReference type="SUPFAM" id="SSF52283">
    <property type="entry name" value="Formate/glycerate dehydrogenase catalytic domain-like"/>
    <property type="match status" value="1"/>
</dbReference>
<dbReference type="Proteomes" id="UP000322234">
    <property type="component" value="Unassembled WGS sequence"/>
</dbReference>
<gene>
    <name evidence="5" type="ORF">E5288_WYG006652</name>
</gene>
<evidence type="ECO:0000256" key="2">
    <source>
        <dbReference type="ARBA" id="ARBA00045926"/>
    </source>
</evidence>
<comment type="function">
    <text evidence="2">Catalyzes the hydrolysis of S-adenosyl-L-homocysteine to form adenosine and homocysteine. Binds copper ions.</text>
</comment>
<name>A0A6B0S7S6_9CETA</name>
<dbReference type="InterPro" id="IPR000043">
    <property type="entry name" value="Adenosylhomocysteinase-like"/>
</dbReference>
<evidence type="ECO:0000256" key="1">
    <source>
        <dbReference type="ARBA" id="ARBA00038791"/>
    </source>
</evidence>
<dbReference type="AlphaFoldDB" id="A0A6B0S7S6"/>
<comment type="caution">
    <text evidence="5">The sequence shown here is derived from an EMBL/GenBank/DDBJ whole genome shotgun (WGS) entry which is preliminary data.</text>
</comment>
<comment type="subunit">
    <text evidence="1">Homotetramer. Interaction with AHCYL1.</text>
</comment>
<keyword evidence="4" id="KW-0732">Signal</keyword>
<dbReference type="PANTHER" id="PTHR23420">
    <property type="entry name" value="ADENOSYLHOMOCYSTEINASE"/>
    <property type="match status" value="1"/>
</dbReference>
<evidence type="ECO:0000256" key="4">
    <source>
        <dbReference type="SAM" id="SignalP"/>
    </source>
</evidence>
<keyword evidence="6" id="KW-1185">Reference proteome</keyword>
<dbReference type="Gene3D" id="3.40.50.720">
    <property type="entry name" value="NAD(P)-binding Rossmann-like Domain"/>
    <property type="match status" value="1"/>
</dbReference>
<evidence type="ECO:0000256" key="3">
    <source>
        <dbReference type="ARBA" id="ARBA00047800"/>
    </source>
</evidence>
<proteinExistence type="predicted"/>
<dbReference type="PANTHER" id="PTHR23420:SF0">
    <property type="entry name" value="ADENOSYLHOMOCYSTEINASE"/>
    <property type="match status" value="1"/>
</dbReference>